<dbReference type="PANTHER" id="PTHR23538">
    <property type="entry name" value="44.5 KD BACTERIOCHLOROPHYLL SYNTHASE SUBUNIT"/>
    <property type="match status" value="1"/>
</dbReference>
<feature type="transmembrane region" description="Helical" evidence="6">
    <location>
        <begin position="449"/>
        <end position="469"/>
    </location>
</feature>
<feature type="transmembrane region" description="Helical" evidence="6">
    <location>
        <begin position="113"/>
        <end position="137"/>
    </location>
</feature>
<dbReference type="Pfam" id="PF03209">
    <property type="entry name" value="PUCC"/>
    <property type="match status" value="1"/>
</dbReference>
<keyword evidence="8" id="KW-1185">Reference proteome</keyword>
<evidence type="ECO:0000256" key="3">
    <source>
        <dbReference type="ARBA" id="ARBA00022692"/>
    </source>
</evidence>
<feature type="transmembrane region" description="Helical" evidence="6">
    <location>
        <begin position="365"/>
        <end position="387"/>
    </location>
</feature>
<comment type="subcellular location">
    <subcellularLocation>
        <location evidence="1">Membrane</location>
        <topology evidence="1">Multi-pass membrane protein</topology>
    </subcellularLocation>
</comment>
<feature type="transmembrane region" description="Helical" evidence="6">
    <location>
        <begin position="74"/>
        <end position="92"/>
    </location>
</feature>
<protein>
    <submittedName>
        <fullName evidence="7">MFS transporter, BCD family, chlorophyll transporter</fullName>
    </submittedName>
</protein>
<evidence type="ECO:0000256" key="2">
    <source>
        <dbReference type="ARBA" id="ARBA00008412"/>
    </source>
</evidence>
<dbReference type="AlphaFoldDB" id="A0A8G2FC21"/>
<evidence type="ECO:0000256" key="4">
    <source>
        <dbReference type="ARBA" id="ARBA00022989"/>
    </source>
</evidence>
<dbReference type="InterPro" id="IPR036259">
    <property type="entry name" value="MFS_trans_sf"/>
</dbReference>
<dbReference type="InterPro" id="IPR026036">
    <property type="entry name" value="PucC"/>
</dbReference>
<name>A0A8G2FC21_ACIRU</name>
<dbReference type="EMBL" id="FTNE01000002">
    <property type="protein sequence ID" value="SIQ17457.1"/>
    <property type="molecule type" value="Genomic_DNA"/>
</dbReference>
<dbReference type="PANTHER" id="PTHR23538:SF1">
    <property type="entry name" value="44.5 KD BACTERIOCHLOROPHYLL SYNTHASE SUBUNIT"/>
    <property type="match status" value="1"/>
</dbReference>
<dbReference type="Gene3D" id="1.20.1250.20">
    <property type="entry name" value="MFS general substrate transporter like domains"/>
    <property type="match status" value="1"/>
</dbReference>
<evidence type="ECO:0000256" key="6">
    <source>
        <dbReference type="SAM" id="Phobius"/>
    </source>
</evidence>
<comment type="caution">
    <text evidence="7">The sequence shown here is derived from an EMBL/GenBank/DDBJ whole genome shotgun (WGS) entry which is preliminary data.</text>
</comment>
<feature type="transmembrane region" description="Helical" evidence="6">
    <location>
        <begin position="277"/>
        <end position="294"/>
    </location>
</feature>
<reference evidence="7 8" key="1">
    <citation type="submission" date="2017-01" db="EMBL/GenBank/DDBJ databases">
        <authorList>
            <person name="Varghese N."/>
            <person name="Submissions S."/>
        </authorList>
    </citation>
    <scope>NUCLEOTIDE SEQUENCE [LARGE SCALE GENOMIC DNA]</scope>
    <source>
        <strain evidence="7 8">ATCC 35905</strain>
    </source>
</reference>
<dbReference type="Proteomes" id="UP000186308">
    <property type="component" value="Unassembled WGS sequence"/>
</dbReference>
<feature type="transmembrane region" description="Helical" evidence="6">
    <location>
        <begin position="149"/>
        <end position="173"/>
    </location>
</feature>
<gene>
    <name evidence="7" type="ORF">SAMN05421828_102102</name>
</gene>
<dbReference type="InterPro" id="IPR004896">
    <property type="entry name" value="PucC-rel"/>
</dbReference>
<sequence length="489" mass="51810">MSQHIKTKGRAIERTMTPFWMKLDTSWLPFADAATPELPMRRLLRLSLFQLTVGMSAALMIGTLNRVMIVELHVSAALVSFMIALPLLLAPVRALIGFRSDGYRSVFGWRRVPFIWFGTMAQFGGLAVMPFALIILSGHAVGLPIWGKIGGALSFLLVGAGMHTTQTAGLALATDLAPEHARPRVVAMLCAMLLAGMIGGALLFGWLLTPYNQFHMIQVIQTTALITIVLNSIALWKQEPRRRYADDEELPARRAGMETLSAAWALFRAQPLAMRRLVTIGLGTLAFSMQDILLEPYGGQVLHLPVGETTALTALLAAGAGAAALVARWRLTRNGDPYRIAAAGTLVGLLAFSCVIFAAPLHSGLIFGAGVGLIGFGGGLFLVGTLSDAMGRVIGDMSGLALGAWGAVQVLASGIAIAIAGTLRGTIATLAAHGTFGPSFTGPAVGYDAVYHVEIYLLFATLIAIGPLVRRSSTPTNALTQQDAAFGLK</sequence>
<comment type="similarity">
    <text evidence="2">Belongs to the PucC family.</text>
</comment>
<feature type="transmembrane region" description="Helical" evidence="6">
    <location>
        <begin position="306"/>
        <end position="326"/>
    </location>
</feature>
<evidence type="ECO:0000256" key="5">
    <source>
        <dbReference type="ARBA" id="ARBA00023136"/>
    </source>
</evidence>
<dbReference type="CDD" id="cd06176">
    <property type="entry name" value="MFS_BCD_PucC-like"/>
    <property type="match status" value="1"/>
</dbReference>
<accession>A0A8G2FC21</accession>
<feature type="transmembrane region" description="Helical" evidence="6">
    <location>
        <begin position="399"/>
        <end position="420"/>
    </location>
</feature>
<feature type="transmembrane region" description="Helical" evidence="6">
    <location>
        <begin position="338"/>
        <end position="359"/>
    </location>
</feature>
<feature type="transmembrane region" description="Helical" evidence="6">
    <location>
        <begin position="48"/>
        <end position="68"/>
    </location>
</feature>
<evidence type="ECO:0000313" key="7">
    <source>
        <dbReference type="EMBL" id="SIQ17457.1"/>
    </source>
</evidence>
<evidence type="ECO:0000313" key="8">
    <source>
        <dbReference type="Proteomes" id="UP000186308"/>
    </source>
</evidence>
<feature type="transmembrane region" description="Helical" evidence="6">
    <location>
        <begin position="214"/>
        <end position="236"/>
    </location>
</feature>
<dbReference type="SUPFAM" id="SSF103473">
    <property type="entry name" value="MFS general substrate transporter"/>
    <property type="match status" value="1"/>
</dbReference>
<keyword evidence="4 6" id="KW-1133">Transmembrane helix</keyword>
<evidence type="ECO:0000256" key="1">
    <source>
        <dbReference type="ARBA" id="ARBA00004141"/>
    </source>
</evidence>
<proteinExistence type="inferred from homology"/>
<organism evidence="7 8">
    <name type="scientific">Acidiphilium rubrum</name>
    <dbReference type="NCBI Taxonomy" id="526"/>
    <lineage>
        <taxon>Bacteria</taxon>
        <taxon>Pseudomonadati</taxon>
        <taxon>Pseudomonadota</taxon>
        <taxon>Alphaproteobacteria</taxon>
        <taxon>Acetobacterales</taxon>
        <taxon>Acidocellaceae</taxon>
        <taxon>Acidiphilium</taxon>
    </lineage>
</organism>
<keyword evidence="5 6" id="KW-0472">Membrane</keyword>
<keyword evidence="3 6" id="KW-0812">Transmembrane</keyword>
<dbReference type="GO" id="GO:0016020">
    <property type="term" value="C:membrane"/>
    <property type="evidence" value="ECO:0007669"/>
    <property type="project" value="UniProtKB-SubCell"/>
</dbReference>
<feature type="transmembrane region" description="Helical" evidence="6">
    <location>
        <begin position="185"/>
        <end position="208"/>
    </location>
</feature>
<dbReference type="RefSeq" id="WP_081849043.1">
    <property type="nucleotide sequence ID" value="NZ_FTNE01000002.1"/>
</dbReference>